<dbReference type="AlphaFoldDB" id="A0AAV1B8D1"/>
<protein>
    <submittedName>
        <fullName evidence="2">Uncharacterized protein</fullName>
    </submittedName>
</protein>
<gene>
    <name evidence="2" type="ORF">VFH_VI058920</name>
</gene>
<dbReference type="Proteomes" id="UP001157006">
    <property type="component" value="Chromosome 6"/>
</dbReference>
<reference evidence="2 3" key="1">
    <citation type="submission" date="2023-01" db="EMBL/GenBank/DDBJ databases">
        <authorList>
            <person name="Kreplak J."/>
        </authorList>
    </citation>
    <scope>NUCLEOTIDE SEQUENCE [LARGE SCALE GENOMIC DNA]</scope>
</reference>
<feature type="region of interest" description="Disordered" evidence="1">
    <location>
        <begin position="38"/>
        <end position="59"/>
    </location>
</feature>
<dbReference type="EMBL" id="OX451741">
    <property type="protein sequence ID" value="CAI8617072.1"/>
    <property type="molecule type" value="Genomic_DNA"/>
</dbReference>
<organism evidence="2 3">
    <name type="scientific">Vicia faba</name>
    <name type="common">Broad bean</name>
    <name type="synonym">Faba vulgaris</name>
    <dbReference type="NCBI Taxonomy" id="3906"/>
    <lineage>
        <taxon>Eukaryota</taxon>
        <taxon>Viridiplantae</taxon>
        <taxon>Streptophyta</taxon>
        <taxon>Embryophyta</taxon>
        <taxon>Tracheophyta</taxon>
        <taxon>Spermatophyta</taxon>
        <taxon>Magnoliopsida</taxon>
        <taxon>eudicotyledons</taxon>
        <taxon>Gunneridae</taxon>
        <taxon>Pentapetalae</taxon>
        <taxon>rosids</taxon>
        <taxon>fabids</taxon>
        <taxon>Fabales</taxon>
        <taxon>Fabaceae</taxon>
        <taxon>Papilionoideae</taxon>
        <taxon>50 kb inversion clade</taxon>
        <taxon>NPAAA clade</taxon>
        <taxon>Hologalegina</taxon>
        <taxon>IRL clade</taxon>
        <taxon>Fabeae</taxon>
        <taxon>Vicia</taxon>
    </lineage>
</organism>
<feature type="compositionally biased region" description="Basic and acidic residues" evidence="1">
    <location>
        <begin position="38"/>
        <end position="58"/>
    </location>
</feature>
<accession>A0AAV1B8D1</accession>
<evidence type="ECO:0000256" key="1">
    <source>
        <dbReference type="SAM" id="MobiDB-lite"/>
    </source>
</evidence>
<evidence type="ECO:0000313" key="2">
    <source>
        <dbReference type="EMBL" id="CAI8617072.1"/>
    </source>
</evidence>
<proteinExistence type="predicted"/>
<sequence length="113" mass="13343">MLRSPEMRFHKLRYEYTSSSSRFQIFRLLRRRDVATDARGEKDGYGGENEIRAGKDEDSSTEFQWESQLVWFISGLLGSKGKRKTPSEDLNEFGDDMKLEQKTHNTKFWKLEV</sequence>
<name>A0AAV1B8D1_VICFA</name>
<keyword evidence="3" id="KW-1185">Reference proteome</keyword>
<evidence type="ECO:0000313" key="3">
    <source>
        <dbReference type="Proteomes" id="UP001157006"/>
    </source>
</evidence>